<dbReference type="InterPro" id="IPR057326">
    <property type="entry name" value="KR_dom"/>
</dbReference>
<dbReference type="SUPFAM" id="SSF51735">
    <property type="entry name" value="NAD(P)-binding Rossmann-fold domains"/>
    <property type="match status" value="1"/>
</dbReference>
<dbReference type="GO" id="GO:0016616">
    <property type="term" value="F:oxidoreductase activity, acting on the CH-OH group of donors, NAD or NADP as acceptor"/>
    <property type="evidence" value="ECO:0007669"/>
    <property type="project" value="UniProtKB-ARBA"/>
</dbReference>
<reference evidence="4" key="1">
    <citation type="submission" date="2021-04" db="EMBL/GenBank/DDBJ databases">
        <title>Genome based classification of Actinospica acidithermotolerans sp. nov., an actinobacterium isolated from an Indonesian hot spring.</title>
        <authorList>
            <person name="Kusuma A.B."/>
            <person name="Putra K.E."/>
            <person name="Nafisah S."/>
            <person name="Loh J."/>
            <person name="Nouioui I."/>
            <person name="Goodfellow M."/>
        </authorList>
    </citation>
    <scope>NUCLEOTIDE SEQUENCE</scope>
    <source>
        <strain evidence="4">MGRD01-02</strain>
    </source>
</reference>
<dbReference type="SMART" id="SM00822">
    <property type="entry name" value="PKS_KR"/>
    <property type="match status" value="1"/>
</dbReference>
<feature type="domain" description="Ketoreductase" evidence="3">
    <location>
        <begin position="18"/>
        <end position="194"/>
    </location>
</feature>
<dbReference type="NCBIfam" id="NF004778">
    <property type="entry name" value="PRK06124.1"/>
    <property type="match status" value="1"/>
</dbReference>
<dbReference type="Pfam" id="PF13561">
    <property type="entry name" value="adh_short_C2"/>
    <property type="match status" value="1"/>
</dbReference>
<organism evidence="4 5">
    <name type="scientific">Actinospica acidithermotolerans</name>
    <dbReference type="NCBI Taxonomy" id="2828514"/>
    <lineage>
        <taxon>Bacteria</taxon>
        <taxon>Bacillati</taxon>
        <taxon>Actinomycetota</taxon>
        <taxon>Actinomycetes</taxon>
        <taxon>Catenulisporales</taxon>
        <taxon>Actinospicaceae</taxon>
        <taxon>Actinospica</taxon>
    </lineage>
</organism>
<name>A0A941EHE8_9ACTN</name>
<dbReference type="AlphaFoldDB" id="A0A941EHE8"/>
<evidence type="ECO:0000256" key="1">
    <source>
        <dbReference type="ARBA" id="ARBA00006484"/>
    </source>
</evidence>
<accession>A0A941EHE8</accession>
<evidence type="ECO:0000256" key="2">
    <source>
        <dbReference type="ARBA" id="ARBA00023002"/>
    </source>
</evidence>
<dbReference type="PANTHER" id="PTHR42760">
    <property type="entry name" value="SHORT-CHAIN DEHYDROGENASES/REDUCTASES FAMILY MEMBER"/>
    <property type="match status" value="1"/>
</dbReference>
<dbReference type="PROSITE" id="PS00061">
    <property type="entry name" value="ADH_SHORT"/>
    <property type="match status" value="1"/>
</dbReference>
<evidence type="ECO:0000313" key="5">
    <source>
        <dbReference type="Proteomes" id="UP000676325"/>
    </source>
</evidence>
<dbReference type="RefSeq" id="WP_212518829.1">
    <property type="nucleotide sequence ID" value="NZ_JAGSOH010000039.1"/>
</dbReference>
<sequence length="259" mass="26667">MPGPFEAKQPSPFDLTGRTALVTGSVRGLGLEMARGLAAAGAAVTLNGRDQAALDTAAEDLRAQGLAVATACFDVTDQPSADAAFDRLGPVDILVNNVGNRDRRGTAELGPSELESMLRVHVVSAYALARRFAQRLVDRGVPGRIVNVSSVVGQVGRRGDIAYGTAKAGVDGMTRALAADLGPHRITVNAVAPGPFATAVNAHLAADPDWVAWLGQRTSLGRWGRPAEIAGAVVFLASDAASFVTGQTLAVDGGLTTTF</sequence>
<keyword evidence="5" id="KW-1185">Reference proteome</keyword>
<dbReference type="FunFam" id="3.40.50.720:FF:000084">
    <property type="entry name" value="Short-chain dehydrogenase reductase"/>
    <property type="match status" value="1"/>
</dbReference>
<dbReference type="InterPro" id="IPR002347">
    <property type="entry name" value="SDR_fam"/>
</dbReference>
<proteinExistence type="inferred from homology"/>
<comment type="similarity">
    <text evidence="1">Belongs to the short-chain dehydrogenases/reductases (SDR) family.</text>
</comment>
<dbReference type="PRINTS" id="PR00080">
    <property type="entry name" value="SDRFAMILY"/>
</dbReference>
<dbReference type="PANTHER" id="PTHR42760:SF40">
    <property type="entry name" value="3-OXOACYL-[ACYL-CARRIER-PROTEIN] REDUCTASE, CHLOROPLASTIC"/>
    <property type="match status" value="1"/>
</dbReference>
<dbReference type="Gene3D" id="3.40.50.720">
    <property type="entry name" value="NAD(P)-binding Rossmann-like Domain"/>
    <property type="match status" value="1"/>
</dbReference>
<protein>
    <submittedName>
        <fullName evidence="4">SDR family oxidoreductase</fullName>
    </submittedName>
</protein>
<dbReference type="EMBL" id="JAGSOH010000039">
    <property type="protein sequence ID" value="MBR7827689.1"/>
    <property type="molecule type" value="Genomic_DNA"/>
</dbReference>
<gene>
    <name evidence="4" type="ORF">KDK95_15325</name>
</gene>
<evidence type="ECO:0000259" key="3">
    <source>
        <dbReference type="SMART" id="SM00822"/>
    </source>
</evidence>
<dbReference type="InterPro" id="IPR020904">
    <property type="entry name" value="Sc_DH/Rdtase_CS"/>
</dbReference>
<dbReference type="Proteomes" id="UP000676325">
    <property type="component" value="Unassembled WGS sequence"/>
</dbReference>
<dbReference type="PRINTS" id="PR00081">
    <property type="entry name" value="GDHRDH"/>
</dbReference>
<keyword evidence="2" id="KW-0560">Oxidoreductase</keyword>
<dbReference type="InterPro" id="IPR036291">
    <property type="entry name" value="NAD(P)-bd_dom_sf"/>
</dbReference>
<comment type="caution">
    <text evidence="4">The sequence shown here is derived from an EMBL/GenBank/DDBJ whole genome shotgun (WGS) entry which is preliminary data.</text>
</comment>
<evidence type="ECO:0000313" key="4">
    <source>
        <dbReference type="EMBL" id="MBR7827689.1"/>
    </source>
</evidence>
<dbReference type="GO" id="GO:0030497">
    <property type="term" value="P:fatty acid elongation"/>
    <property type="evidence" value="ECO:0007669"/>
    <property type="project" value="TreeGrafter"/>
</dbReference>